<evidence type="ECO:0000313" key="3">
    <source>
        <dbReference type="Proteomes" id="UP000297890"/>
    </source>
</evidence>
<evidence type="ECO:0000313" key="2">
    <source>
        <dbReference type="EMBL" id="TFZ81691.1"/>
    </source>
</evidence>
<gene>
    <name evidence="2" type="ORF">E4680_11515</name>
</gene>
<dbReference type="Proteomes" id="UP000297890">
    <property type="component" value="Unassembled WGS sequence"/>
</dbReference>
<evidence type="ECO:0000256" key="1">
    <source>
        <dbReference type="SAM" id="MobiDB-lite"/>
    </source>
</evidence>
<keyword evidence="3" id="KW-1185">Reference proteome</keyword>
<comment type="caution">
    <text evidence="2">The sequence shown here is derived from an EMBL/GenBank/DDBJ whole genome shotgun (WGS) entry which is preliminary data.</text>
</comment>
<organism evidence="2 3">
    <name type="scientific">Candidatus Macondimonas diazotrophica</name>
    <dbReference type="NCBI Taxonomy" id="2305248"/>
    <lineage>
        <taxon>Bacteria</taxon>
        <taxon>Pseudomonadati</taxon>
        <taxon>Pseudomonadota</taxon>
        <taxon>Gammaproteobacteria</taxon>
        <taxon>Chromatiales</taxon>
        <taxon>Ectothiorhodospiraceae</taxon>
        <taxon>Candidatus Macondimonas</taxon>
    </lineage>
</organism>
<dbReference type="AlphaFoldDB" id="A0A4Z0F628"/>
<name>A0A4Z0F628_9GAMM</name>
<sequence>MNTERAIQLLGQGHQPSVVAAALGVTESAISQLLSQDTYAKEVAEKRAAALSRYSDLDSKWNNLEDKLLDKLEKVVPLLMKPRDILHALDKVNGAKRRGSFAPQESLPQDRVVMLELPPSVQYNIVTNINKQVIEIQGSDGKSQSLVTIPTNQLDGLANEKRKREAIASGSAKSSETENSNSQALLSKPPESLADSL</sequence>
<feature type="region of interest" description="Disordered" evidence="1">
    <location>
        <begin position="157"/>
        <end position="197"/>
    </location>
</feature>
<proteinExistence type="predicted"/>
<reference evidence="2 3" key="1">
    <citation type="journal article" date="2019" name="ISME J.">
        <title>Candidatus Macondimonas diazotrophica, a novel gammaproteobacterial genus dominating crude-oil-contaminated coastal sediments.</title>
        <authorList>
            <person name="Karthikeyan S."/>
            <person name="Konstantinidis K."/>
        </authorList>
    </citation>
    <scope>NUCLEOTIDE SEQUENCE [LARGE SCALE GENOMIC DNA]</scope>
    <source>
        <strain evidence="2 3">KTK01</strain>
    </source>
</reference>
<protein>
    <submittedName>
        <fullName evidence="2">Uncharacterized protein</fullName>
    </submittedName>
</protein>
<accession>A0A4Z0F628</accession>
<dbReference type="EMBL" id="SRIO01000017">
    <property type="protein sequence ID" value="TFZ81691.1"/>
    <property type="molecule type" value="Genomic_DNA"/>
</dbReference>
<feature type="compositionally biased region" description="Polar residues" evidence="1">
    <location>
        <begin position="171"/>
        <end position="185"/>
    </location>
</feature>
<dbReference type="RefSeq" id="WP_135282568.1">
    <property type="nucleotide sequence ID" value="NZ_SRIO01000017.1"/>
</dbReference>